<reference evidence="7" key="1">
    <citation type="submission" date="2019-01" db="EMBL/GenBank/DDBJ databases">
        <title>Draft genome sequences of three monokaryotic isolates of the white-rot basidiomycete fungus Dichomitus squalens.</title>
        <authorList>
            <consortium name="DOE Joint Genome Institute"/>
            <person name="Lopez S.C."/>
            <person name="Andreopoulos B."/>
            <person name="Pangilinan J."/>
            <person name="Lipzen A."/>
            <person name="Riley R."/>
            <person name="Ahrendt S."/>
            <person name="Ng V."/>
            <person name="Barry K."/>
            <person name="Daum C."/>
            <person name="Grigoriev I.V."/>
            <person name="Hilden K.S."/>
            <person name="Makela M.R."/>
            <person name="de Vries R.P."/>
        </authorList>
    </citation>
    <scope>NUCLEOTIDE SEQUENCE [LARGE SCALE GENOMIC DNA]</scope>
    <source>
        <strain evidence="7">OM18370.1</strain>
    </source>
</reference>
<evidence type="ECO:0000313" key="7">
    <source>
        <dbReference type="EMBL" id="TBU25061.1"/>
    </source>
</evidence>
<dbReference type="Gene3D" id="1.10.10.10">
    <property type="entry name" value="Winged helix-like DNA-binding domain superfamily/Winged helix DNA-binding domain"/>
    <property type="match status" value="1"/>
</dbReference>
<dbReference type="InterPro" id="IPR036388">
    <property type="entry name" value="WH-like_DNA-bd_sf"/>
</dbReference>
<dbReference type="InterPro" id="IPR010776">
    <property type="entry name" value="Hop2_WH_dom"/>
</dbReference>
<dbReference type="PANTHER" id="PTHR15938:SF0">
    <property type="entry name" value="HOMOLOGOUS-PAIRING PROTEIN 2 HOMOLOG"/>
    <property type="match status" value="1"/>
</dbReference>
<dbReference type="Proteomes" id="UP000292957">
    <property type="component" value="Unassembled WGS sequence"/>
</dbReference>
<keyword evidence="4" id="KW-0539">Nucleus</keyword>
<evidence type="ECO:0000259" key="6">
    <source>
        <dbReference type="Pfam" id="PF07106"/>
    </source>
</evidence>
<dbReference type="PANTHER" id="PTHR15938">
    <property type="entry name" value="TBP-1 INTERACTING PROTEIN"/>
    <property type="match status" value="1"/>
</dbReference>
<dbReference type="GO" id="GO:0120231">
    <property type="term" value="C:DNA recombinase auxiliary factor complex"/>
    <property type="evidence" value="ECO:0007669"/>
    <property type="project" value="TreeGrafter"/>
</dbReference>
<dbReference type="OrthoDB" id="272266at2759"/>
<gene>
    <name evidence="7" type="ORF">BD311DRAFT_765441</name>
</gene>
<comment type="subcellular location">
    <subcellularLocation>
        <location evidence="1">Nucleus</location>
    </subcellularLocation>
</comment>
<dbReference type="EMBL" id="ML143468">
    <property type="protein sequence ID" value="TBU25061.1"/>
    <property type="molecule type" value="Genomic_DNA"/>
</dbReference>
<proteinExistence type="inferred from homology"/>
<keyword evidence="3" id="KW-0233">DNA recombination</keyword>
<name>A0A4Q9MGS2_9APHY</name>
<dbReference type="GO" id="GO:0000709">
    <property type="term" value="P:meiotic joint molecule formation"/>
    <property type="evidence" value="ECO:0007669"/>
    <property type="project" value="TreeGrafter"/>
</dbReference>
<dbReference type="GO" id="GO:0120230">
    <property type="term" value="F:recombinase activator activity"/>
    <property type="evidence" value="ECO:0007669"/>
    <property type="project" value="TreeGrafter"/>
</dbReference>
<keyword evidence="5" id="KW-0469">Meiosis</keyword>
<dbReference type="GO" id="GO:0007129">
    <property type="term" value="P:homologous chromosome pairing at meiosis"/>
    <property type="evidence" value="ECO:0007669"/>
    <property type="project" value="TreeGrafter"/>
</dbReference>
<evidence type="ECO:0000256" key="5">
    <source>
        <dbReference type="ARBA" id="ARBA00023254"/>
    </source>
</evidence>
<dbReference type="AlphaFoldDB" id="A0A4Q9MGS2"/>
<comment type="similarity">
    <text evidence="2">Belongs to the HOP2 family.</text>
</comment>
<accession>A0A4Q9MGS2</accession>
<dbReference type="OMA" id="QKYHREW"/>
<dbReference type="Pfam" id="PF07106">
    <property type="entry name" value="WHD_TBPIP"/>
    <property type="match status" value="1"/>
</dbReference>
<dbReference type="GO" id="GO:0000794">
    <property type="term" value="C:condensed nuclear chromosome"/>
    <property type="evidence" value="ECO:0007669"/>
    <property type="project" value="TreeGrafter"/>
</dbReference>
<sequence length="238" mass="26474">MATKAKPSEAKVPVLKGKEAEDKVLEYMKKMNRPFGAVDVSANLKGSVPKAAAQKILVSLSERGELVQKTCGKTTFFVANQANLEDMPTEKLAALESEYKNMDENNKQLVVETKMFSTEVNRLRSTPTDKELASEIVKVADAIEKAQAHLEPLRAGTRLVSAEETAQLDSEWTRWRNEWTRRRKIFLTFWSLVTDTLTPQQATELGGDLGIEHDTAEHGVLEKGALCSTGSVLGKRRR</sequence>
<evidence type="ECO:0000256" key="4">
    <source>
        <dbReference type="ARBA" id="ARBA00023242"/>
    </source>
</evidence>
<dbReference type="GO" id="GO:0010774">
    <property type="term" value="P:meiotic strand invasion involved in reciprocal meiotic recombination"/>
    <property type="evidence" value="ECO:0007669"/>
    <property type="project" value="TreeGrafter"/>
</dbReference>
<feature type="domain" description="Homologous-pairing protein 2 winged helix" evidence="6">
    <location>
        <begin position="19"/>
        <end position="80"/>
    </location>
</feature>
<dbReference type="GO" id="GO:0003690">
    <property type="term" value="F:double-stranded DNA binding"/>
    <property type="evidence" value="ECO:0007669"/>
    <property type="project" value="TreeGrafter"/>
</dbReference>
<evidence type="ECO:0000256" key="2">
    <source>
        <dbReference type="ARBA" id="ARBA00007922"/>
    </source>
</evidence>
<protein>
    <submittedName>
        <fullName evidence="7">TBPIP-domain-containing protein</fullName>
    </submittedName>
</protein>
<evidence type="ECO:0000256" key="1">
    <source>
        <dbReference type="ARBA" id="ARBA00004123"/>
    </source>
</evidence>
<evidence type="ECO:0000256" key="3">
    <source>
        <dbReference type="ARBA" id="ARBA00023172"/>
    </source>
</evidence>
<organism evidence="7">
    <name type="scientific">Dichomitus squalens</name>
    <dbReference type="NCBI Taxonomy" id="114155"/>
    <lineage>
        <taxon>Eukaryota</taxon>
        <taxon>Fungi</taxon>
        <taxon>Dikarya</taxon>
        <taxon>Basidiomycota</taxon>
        <taxon>Agaricomycotina</taxon>
        <taxon>Agaricomycetes</taxon>
        <taxon>Polyporales</taxon>
        <taxon>Polyporaceae</taxon>
        <taxon>Dichomitus</taxon>
    </lineage>
</organism>